<feature type="compositionally biased region" description="Polar residues" evidence="1">
    <location>
        <begin position="107"/>
        <end position="128"/>
    </location>
</feature>
<feature type="region of interest" description="Disordered" evidence="1">
    <location>
        <begin position="107"/>
        <end position="160"/>
    </location>
</feature>
<keyword evidence="3" id="KW-1185">Reference proteome</keyword>
<reference evidence="3" key="1">
    <citation type="submission" date="2014-01" db="EMBL/GenBank/DDBJ databases">
        <title>The Genome Sequence of Anopheles melas CM1001059_A (V2).</title>
        <authorList>
            <consortium name="The Broad Institute Genomics Platform"/>
            <person name="Neafsey D.E."/>
            <person name="Besansky N."/>
            <person name="Howell P."/>
            <person name="Walton C."/>
            <person name="Young S.K."/>
            <person name="Zeng Q."/>
            <person name="Gargeya S."/>
            <person name="Fitzgerald M."/>
            <person name="Haas B."/>
            <person name="Abouelleil A."/>
            <person name="Allen A.W."/>
            <person name="Alvarado L."/>
            <person name="Arachchi H.M."/>
            <person name="Berlin A.M."/>
            <person name="Chapman S.B."/>
            <person name="Gainer-Dewar J."/>
            <person name="Goldberg J."/>
            <person name="Griggs A."/>
            <person name="Gujja S."/>
            <person name="Hansen M."/>
            <person name="Howarth C."/>
            <person name="Imamovic A."/>
            <person name="Ireland A."/>
            <person name="Larimer J."/>
            <person name="McCowan C."/>
            <person name="Murphy C."/>
            <person name="Pearson M."/>
            <person name="Poon T.W."/>
            <person name="Priest M."/>
            <person name="Roberts A."/>
            <person name="Saif S."/>
            <person name="Shea T."/>
            <person name="Sisk P."/>
            <person name="Sykes S."/>
            <person name="Wortman J."/>
            <person name="Nusbaum C."/>
            <person name="Birren B."/>
        </authorList>
    </citation>
    <scope>NUCLEOTIDE SEQUENCE [LARGE SCALE GENOMIC DNA]</scope>
    <source>
        <strain evidence="3">CM1001059</strain>
    </source>
</reference>
<reference evidence="2" key="2">
    <citation type="submission" date="2020-05" db="UniProtKB">
        <authorList>
            <consortium name="EnsemblMetazoa"/>
        </authorList>
    </citation>
    <scope>IDENTIFICATION</scope>
    <source>
        <strain evidence="2">CM1001059</strain>
    </source>
</reference>
<accession>A0A182U3S1</accession>
<dbReference type="Proteomes" id="UP000075902">
    <property type="component" value="Unassembled WGS sequence"/>
</dbReference>
<sequence>MSIAHAAFNEYDDARERPIACTHLHRNALAIRIDHTRFHFARCNGGQPMGEIARVYLLTQDLHHQDVGVQIGQIYLEYRTTHLIDGFRDPSRSGMVILQLGNDLIQRTQPSGSQKSNLAHSTAQSFPQTMMDPTGQASPLLRQKHTESTSRTMRETGKFR</sequence>
<dbReference type="AlphaFoldDB" id="A0A182U3S1"/>
<protein>
    <submittedName>
        <fullName evidence="2">Uncharacterized protein</fullName>
    </submittedName>
</protein>
<dbReference type="VEuPathDB" id="VectorBase:AMEC013374"/>
<evidence type="ECO:0000313" key="2">
    <source>
        <dbReference type="EnsemblMetazoa" id="AMEC013374-PA"/>
    </source>
</evidence>
<feature type="compositionally biased region" description="Basic and acidic residues" evidence="1">
    <location>
        <begin position="144"/>
        <end position="160"/>
    </location>
</feature>
<evidence type="ECO:0000313" key="3">
    <source>
        <dbReference type="Proteomes" id="UP000075902"/>
    </source>
</evidence>
<organism evidence="2 3">
    <name type="scientific">Anopheles melas</name>
    <dbReference type="NCBI Taxonomy" id="34690"/>
    <lineage>
        <taxon>Eukaryota</taxon>
        <taxon>Metazoa</taxon>
        <taxon>Ecdysozoa</taxon>
        <taxon>Arthropoda</taxon>
        <taxon>Hexapoda</taxon>
        <taxon>Insecta</taxon>
        <taxon>Pterygota</taxon>
        <taxon>Neoptera</taxon>
        <taxon>Endopterygota</taxon>
        <taxon>Diptera</taxon>
        <taxon>Nematocera</taxon>
        <taxon>Culicoidea</taxon>
        <taxon>Culicidae</taxon>
        <taxon>Anophelinae</taxon>
        <taxon>Anopheles</taxon>
    </lineage>
</organism>
<evidence type="ECO:0000256" key="1">
    <source>
        <dbReference type="SAM" id="MobiDB-lite"/>
    </source>
</evidence>
<name>A0A182U3S1_9DIPT</name>
<proteinExistence type="predicted"/>
<dbReference type="EnsemblMetazoa" id="AMEC013374-RA">
    <property type="protein sequence ID" value="AMEC013374-PA"/>
    <property type="gene ID" value="AMEC013374"/>
</dbReference>